<dbReference type="Gene3D" id="2.130.10.10">
    <property type="entry name" value="YVTN repeat-like/Quinoprotein amine dehydrogenase"/>
    <property type="match status" value="2"/>
</dbReference>
<evidence type="ECO:0000256" key="11">
    <source>
        <dbReference type="SAM" id="Coils"/>
    </source>
</evidence>
<dbReference type="Pfam" id="PF23185">
    <property type="entry name" value="CFAP43_N"/>
    <property type="match status" value="1"/>
</dbReference>
<evidence type="ECO:0000313" key="14">
    <source>
        <dbReference type="EMBL" id="WZN63171.1"/>
    </source>
</evidence>
<gene>
    <name evidence="14" type="ORF">HKI87_07g47160</name>
</gene>
<dbReference type="InterPro" id="IPR056296">
    <property type="entry name" value="Cfap43_N"/>
</dbReference>
<keyword evidence="2" id="KW-0963">Cytoplasm</keyword>
<dbReference type="PANTHER" id="PTHR14885:SF1">
    <property type="entry name" value="CILIA- AND FLAGELLA-ASSOCIATED PROTEIN 43"/>
    <property type="match status" value="1"/>
</dbReference>
<keyword evidence="14" id="KW-0282">Flagellum</keyword>
<proteinExistence type="inferred from homology"/>
<evidence type="ECO:0000256" key="6">
    <source>
        <dbReference type="ARBA" id="ARBA00023212"/>
    </source>
</evidence>
<comment type="subcellular location">
    <subcellularLocation>
        <location evidence="1">Cytoplasm</location>
        <location evidence="1">Cytoskeleton</location>
        <location evidence="1">Cilium axoneme</location>
    </subcellularLocation>
</comment>
<dbReference type="SUPFAM" id="SSF50978">
    <property type="entry name" value="WD40 repeat-like"/>
    <property type="match status" value="1"/>
</dbReference>
<dbReference type="Proteomes" id="UP001472866">
    <property type="component" value="Chromosome 07"/>
</dbReference>
<organism evidence="14 15">
    <name type="scientific">Chloropicon roscoffensis</name>
    <dbReference type="NCBI Taxonomy" id="1461544"/>
    <lineage>
        <taxon>Eukaryota</taxon>
        <taxon>Viridiplantae</taxon>
        <taxon>Chlorophyta</taxon>
        <taxon>Chloropicophyceae</taxon>
        <taxon>Chloropicales</taxon>
        <taxon>Chloropicaceae</taxon>
        <taxon>Chloropicon</taxon>
    </lineage>
</organism>
<evidence type="ECO:0000256" key="12">
    <source>
        <dbReference type="SAM" id="MobiDB-lite"/>
    </source>
</evidence>
<reference evidence="14 15" key="1">
    <citation type="submission" date="2024-03" db="EMBL/GenBank/DDBJ databases">
        <title>Complete genome sequence of the green alga Chloropicon roscoffensis RCC1871.</title>
        <authorList>
            <person name="Lemieux C."/>
            <person name="Pombert J.-F."/>
            <person name="Otis C."/>
            <person name="Turmel M."/>
        </authorList>
    </citation>
    <scope>NUCLEOTIDE SEQUENCE [LARGE SCALE GENOMIC DNA]</scope>
    <source>
        <strain evidence="14 15">RCC1871</strain>
    </source>
</reference>
<feature type="domain" description="Cfap43 N-terminal" evidence="13">
    <location>
        <begin position="39"/>
        <end position="211"/>
    </location>
</feature>
<dbReference type="GO" id="GO:0005930">
    <property type="term" value="C:axoneme"/>
    <property type="evidence" value="ECO:0007669"/>
    <property type="project" value="UniProtKB-SubCell"/>
</dbReference>
<feature type="compositionally biased region" description="Basic and acidic residues" evidence="12">
    <location>
        <begin position="1538"/>
        <end position="1554"/>
    </location>
</feature>
<feature type="coiled-coil region" evidence="11">
    <location>
        <begin position="1310"/>
        <end position="1365"/>
    </location>
</feature>
<feature type="region of interest" description="Disordered" evidence="12">
    <location>
        <begin position="1472"/>
        <end position="1504"/>
    </location>
</feature>
<feature type="repeat" description="WD" evidence="10">
    <location>
        <begin position="110"/>
        <end position="131"/>
    </location>
</feature>
<keyword evidence="5 11" id="KW-0175">Coiled coil</keyword>
<feature type="region of interest" description="Disordered" evidence="12">
    <location>
        <begin position="842"/>
        <end position="869"/>
    </location>
</feature>
<keyword evidence="3 10" id="KW-0853">WD repeat</keyword>
<evidence type="ECO:0000256" key="5">
    <source>
        <dbReference type="ARBA" id="ARBA00023054"/>
    </source>
</evidence>
<dbReference type="SUPFAM" id="SSF50969">
    <property type="entry name" value="YVTN repeat-like/Quinoprotein amine dehydrogenase"/>
    <property type="match status" value="1"/>
</dbReference>
<dbReference type="EMBL" id="CP151507">
    <property type="protein sequence ID" value="WZN63171.1"/>
    <property type="molecule type" value="Genomic_DNA"/>
</dbReference>
<dbReference type="GO" id="GO:0060271">
    <property type="term" value="P:cilium assembly"/>
    <property type="evidence" value="ECO:0007669"/>
    <property type="project" value="TreeGrafter"/>
</dbReference>
<sequence>MELAALIGLTDDKVGFASRSTVITACGRHICFRDIFSNRKDFVECPGQGVKTVAFNPRENQFAVAEINETPRVFVYDSVSRKLSSTLEDAATMEVAALGFSAYGSRLVTVSGAPDYRVKVWDLSKGKVLVETTLPSNFVANEVVFNPHNKDEFAVYGEGHLVFMEVKEMYQKFLLESKTPDLVGLTPNCCEWNPRGGLLVGCRTGEVVLQDIAADKPMSDPEGKPVVVCKAAGEVASIRVHSRSVILGVRNKPCEAFPLSQVTPRPDSTGSRECFHGVVDASFIGFDPYYDKVVLSTNQGCLFIFDLNRGLEEAKQVAAIGGFHRGRVTSVKFLDEAAHFVSSSCDGEREGSLCVWGITDGSLVWKKAFRSPQIAMDCCKDKKLVATAGKDGILTVVSFADIDSPRVVFRKKIHTRPVQAVGFSLAGGYLATLGEDGHAFFFVIDEAGLSVRCAGFVQVISKSIGLTWTKHLDADVDGLLLISLSSNEVMGVNPPPRDYTDDSLALGEVCTIRRLRLDSNATAMHGFRSEDGEGGTLVTIGNDKKVKQYRLPVDDQGWGGFKGRVTQPENVYLSLMKQGDAITTSGDMSRVVSASKEGKVVIASTDKADDIVTLSPHNSILGGASAVACDAHGGCIVSGGVLGEIVVYIDWRAKEIKDAPRTKFQLQHFVDEEEALEVEIIRENNTNVRAEAMKRAEPDKMTVREGLKGLQEQIQVLISENAQAPTLEQLEFSEFILDKEYVQDWDKLTEEKSKKLKQDLLNKRTEKLIIAERLRKLAWDNMKQKGSILKSLNTNVSVHNFPIGQPGEDNAFLRKLVYLRSVGKAELVHLKEDADDATLAAEAEGDNQPAQSKSPTGKGAKEAEEREEESVLKGLLYPDAKMSHPRRKRLQILMIEELIREYKDAFNKTHKQHKDHKEGLVDRIGDLFKRAKELSDEIIALGGSYPEEEMFEIQMNKQEISDTFLTVQHSDIGVEKYLSPAERQRIAEEEAAEAARRAAQKGDNVGERGLKDMMGGTLHKAKASEVDELVRPEWMSMPPEEMSDEQKKEVKEFETHVKLLMEEREKRRKALEAEYKKIRSDAVELCAKFDESIIALHKQKLDMTSLVYRLEMDIIRLSINLEQSERIDAIKEGRLMGDLEDLRFRKAEVGDLLSIFKHEVDTELEQLESYVQEDKALEKAFKKDFSECEEHFDRLLKLFRKRAHKGRVNSEKSGQQLIQTVRRQGNVAGKMNRRMSMLAVGQQSLGRQPARVPSYLQGGGEDADDGANDPWLKGITSIAEAAENEILDIDPLNAAEDRPEGLDPHWWNKLVEARNRKIQAETEVKKQMNLVLRMQKYLAYLTNMDNDLKQKVESIQQELQDLRDDREYRIWDVDMSLELKQGQVEIVQDFASTNMEDALLLERTVIQDRNQVIEKHGGQKVDILKAIKDFKKGIYDIEWENQRLDMLEGDWSEKTKEFQLLRVTKGLQTFLKSGEDTSNSSEQTALESRLDHNKTLSNKSIKEKQKSLGKVKRIINDVRHHNAELQQQVTELEYAVQEEQHANKSKKEEQDAGGKKSAARRMRSLVTERKLADIAKAQAEEISLLEKELERLRRRTFPSFKTMRA</sequence>
<dbReference type="InterPro" id="IPR001680">
    <property type="entry name" value="WD40_rpt"/>
</dbReference>
<evidence type="ECO:0000256" key="1">
    <source>
        <dbReference type="ARBA" id="ARBA00004430"/>
    </source>
</evidence>
<evidence type="ECO:0000256" key="9">
    <source>
        <dbReference type="ARBA" id="ARBA00023662"/>
    </source>
</evidence>
<keyword evidence="4" id="KW-0677">Repeat</keyword>
<evidence type="ECO:0000256" key="2">
    <source>
        <dbReference type="ARBA" id="ARBA00022490"/>
    </source>
</evidence>
<evidence type="ECO:0000256" key="7">
    <source>
        <dbReference type="ARBA" id="ARBA00023273"/>
    </source>
</evidence>
<protein>
    <recommendedName>
        <fullName evidence="9">Cilia- and flagella-associated protein 43</fullName>
    </recommendedName>
</protein>
<feature type="coiled-coil region" evidence="11">
    <location>
        <begin position="1043"/>
        <end position="1088"/>
    </location>
</feature>
<feature type="region of interest" description="Disordered" evidence="12">
    <location>
        <begin position="1538"/>
        <end position="1561"/>
    </location>
</feature>
<dbReference type="Pfam" id="PF25828">
    <property type="entry name" value="CC_Cfap43"/>
    <property type="match status" value="2"/>
</dbReference>
<dbReference type="PANTHER" id="PTHR14885">
    <property type="entry name" value="CILIA- AND FLAGELLA-ASSOCIATED PROTEIN 43-RELATED"/>
    <property type="match status" value="1"/>
</dbReference>
<feature type="region of interest" description="Disordered" evidence="12">
    <location>
        <begin position="988"/>
        <end position="1010"/>
    </location>
</feature>
<dbReference type="InterPro" id="IPR011044">
    <property type="entry name" value="Quino_amine_DH_bsu"/>
</dbReference>
<dbReference type="SMART" id="SM00320">
    <property type="entry name" value="WD40"/>
    <property type="match status" value="6"/>
</dbReference>
<evidence type="ECO:0000256" key="4">
    <source>
        <dbReference type="ARBA" id="ARBA00022737"/>
    </source>
</evidence>
<dbReference type="InterPro" id="IPR015943">
    <property type="entry name" value="WD40/YVTN_repeat-like_dom_sf"/>
</dbReference>
<keyword evidence="6" id="KW-0206">Cytoskeleton</keyword>
<name>A0AAX4PAZ4_9CHLO</name>
<evidence type="ECO:0000313" key="15">
    <source>
        <dbReference type="Proteomes" id="UP001472866"/>
    </source>
</evidence>
<evidence type="ECO:0000256" key="8">
    <source>
        <dbReference type="ARBA" id="ARBA00023605"/>
    </source>
</evidence>
<evidence type="ECO:0000259" key="13">
    <source>
        <dbReference type="Pfam" id="PF23185"/>
    </source>
</evidence>
<feature type="compositionally biased region" description="Basic and acidic residues" evidence="12">
    <location>
        <begin position="1488"/>
        <end position="1504"/>
    </location>
</feature>
<feature type="compositionally biased region" description="Polar residues" evidence="12">
    <location>
        <begin position="1472"/>
        <end position="1486"/>
    </location>
</feature>
<accession>A0AAX4PAZ4</accession>
<dbReference type="PROSITE" id="PS50082">
    <property type="entry name" value="WD_REPEATS_2"/>
    <property type="match status" value="1"/>
</dbReference>
<keyword evidence="14" id="KW-0969">Cilium</keyword>
<keyword evidence="15" id="KW-1185">Reference proteome</keyword>
<comment type="similarity">
    <text evidence="8">Belongs to the CFAP43 family.</text>
</comment>
<evidence type="ECO:0000256" key="3">
    <source>
        <dbReference type="ARBA" id="ARBA00022574"/>
    </source>
</evidence>
<evidence type="ECO:0000256" key="10">
    <source>
        <dbReference type="PROSITE-ProRule" id="PRU00221"/>
    </source>
</evidence>
<keyword evidence="7" id="KW-0966">Cell projection</keyword>
<dbReference type="InterPro" id="IPR036322">
    <property type="entry name" value="WD40_repeat_dom_sf"/>
</dbReference>